<keyword evidence="8 18" id="KW-0472">Membrane</keyword>
<evidence type="ECO:0000256" key="12">
    <source>
        <dbReference type="ARBA" id="ARBA00023286"/>
    </source>
</evidence>
<dbReference type="SUPFAM" id="SSF53850">
    <property type="entry name" value="Periplasmic binding protein-like II"/>
    <property type="match status" value="1"/>
</dbReference>
<accession>A0A8W8J3N8</accession>
<evidence type="ECO:0000256" key="17">
    <source>
        <dbReference type="PIRSR" id="PIRSR601508-3"/>
    </source>
</evidence>
<dbReference type="GO" id="GO:0038023">
    <property type="term" value="F:signaling receptor activity"/>
    <property type="evidence" value="ECO:0007669"/>
    <property type="project" value="InterPro"/>
</dbReference>
<dbReference type="EnsemblMetazoa" id="G17105.1">
    <property type="protein sequence ID" value="G17105.1:cds"/>
    <property type="gene ID" value="G17105"/>
</dbReference>
<feature type="domain" description="Ionotropic glutamate receptor C-terminal" evidence="19">
    <location>
        <begin position="439"/>
        <end position="802"/>
    </location>
</feature>
<keyword evidence="11" id="KW-0628">Postsynaptic cell membrane</keyword>
<dbReference type="InterPro" id="IPR001320">
    <property type="entry name" value="Iontro_rcpt_C"/>
</dbReference>
<evidence type="ECO:0000256" key="5">
    <source>
        <dbReference type="ARBA" id="ARBA00022989"/>
    </source>
</evidence>
<feature type="binding site" evidence="15">
    <location>
        <position position="739"/>
    </location>
    <ligand>
        <name>L-glutamate</name>
        <dbReference type="ChEBI" id="CHEBI:29985"/>
    </ligand>
</feature>
<feature type="domain" description="Ionotropic glutamate receptor L-glutamate and glycine-binding" evidence="20">
    <location>
        <begin position="449"/>
        <end position="509"/>
    </location>
</feature>
<keyword evidence="6" id="KW-0770">Synapse</keyword>
<dbReference type="Pfam" id="PF01094">
    <property type="entry name" value="ANF_receptor"/>
    <property type="match status" value="1"/>
</dbReference>
<dbReference type="InterPro" id="IPR001508">
    <property type="entry name" value="Iono_Glu_rcpt_met"/>
</dbReference>
<keyword evidence="4" id="KW-0732">Signal</keyword>
<dbReference type="EnsemblMetazoa" id="G17105.4">
    <property type="protein sequence ID" value="G17105.4:cds"/>
    <property type="gene ID" value="G17105"/>
</dbReference>
<dbReference type="Gene3D" id="1.10.287.70">
    <property type="match status" value="1"/>
</dbReference>
<dbReference type="InterPro" id="IPR028082">
    <property type="entry name" value="Peripla_BP_I"/>
</dbReference>
<keyword evidence="12" id="KW-1071">Ligand-gated ion channel</keyword>
<evidence type="ECO:0000256" key="3">
    <source>
        <dbReference type="ARBA" id="ARBA00022692"/>
    </source>
</evidence>
<evidence type="ECO:0000256" key="11">
    <source>
        <dbReference type="ARBA" id="ARBA00023257"/>
    </source>
</evidence>
<dbReference type="PRINTS" id="PR00177">
    <property type="entry name" value="NMDARECEPTOR"/>
</dbReference>
<evidence type="ECO:0000256" key="8">
    <source>
        <dbReference type="ARBA" id="ARBA00023136"/>
    </source>
</evidence>
<name>A0A8W8J3N8_MAGGI</name>
<dbReference type="GO" id="GO:0015276">
    <property type="term" value="F:ligand-gated monoatomic ion channel activity"/>
    <property type="evidence" value="ECO:0007669"/>
    <property type="project" value="InterPro"/>
</dbReference>
<dbReference type="FunFam" id="3.40.190.10:FF:000024">
    <property type="entry name" value="Glutamate receptor, ionotropic, delta 1"/>
    <property type="match status" value="1"/>
</dbReference>
<keyword evidence="2" id="KW-1003">Cell membrane</keyword>
<dbReference type="InterPro" id="IPR001828">
    <property type="entry name" value="ANF_lig-bd_rcpt"/>
</dbReference>
<dbReference type="PANTHER" id="PTHR18966">
    <property type="entry name" value="IONOTROPIC GLUTAMATE RECEPTOR"/>
    <property type="match status" value="1"/>
</dbReference>
<dbReference type="Gene3D" id="3.40.190.10">
    <property type="entry name" value="Periplasmic binding protein-like II"/>
    <property type="match status" value="2"/>
</dbReference>
<keyword evidence="9" id="KW-0675">Receptor</keyword>
<evidence type="ECO:0000256" key="2">
    <source>
        <dbReference type="ARBA" id="ARBA00022475"/>
    </source>
</evidence>
<evidence type="ECO:0000256" key="16">
    <source>
        <dbReference type="PIRSR" id="PIRSR601508-2"/>
    </source>
</evidence>
<dbReference type="SMART" id="SM00918">
    <property type="entry name" value="Lig_chan-Glu_bd"/>
    <property type="match status" value="1"/>
</dbReference>
<keyword evidence="17" id="KW-1015">Disulfide bond</keyword>
<dbReference type="Gene3D" id="3.40.50.2300">
    <property type="match status" value="2"/>
</dbReference>
<evidence type="ECO:0000313" key="21">
    <source>
        <dbReference type="EnsemblMetazoa" id="G17105.3:cds"/>
    </source>
</evidence>
<dbReference type="OMA" id="EYQLRMG"/>
<dbReference type="EnsemblMetazoa" id="G17105.5">
    <property type="protein sequence ID" value="G17105.5:cds"/>
    <property type="gene ID" value="G17105"/>
</dbReference>
<dbReference type="GO" id="GO:0045211">
    <property type="term" value="C:postsynaptic membrane"/>
    <property type="evidence" value="ECO:0007669"/>
    <property type="project" value="UniProtKB-SubCell"/>
</dbReference>
<feature type="transmembrane region" description="Helical" evidence="18">
    <location>
        <begin position="565"/>
        <end position="584"/>
    </location>
</feature>
<dbReference type="AlphaFoldDB" id="A0A8W8J3N8"/>
<dbReference type="Proteomes" id="UP000005408">
    <property type="component" value="Unassembled WGS sequence"/>
</dbReference>
<keyword evidence="22" id="KW-1185">Reference proteome</keyword>
<evidence type="ECO:0000256" key="14">
    <source>
        <dbReference type="ARBA" id="ARBA00034104"/>
    </source>
</evidence>
<feature type="transmembrane region" description="Helical" evidence="18">
    <location>
        <begin position="827"/>
        <end position="850"/>
    </location>
</feature>
<dbReference type="FunFam" id="1.10.287.70:FF:000010">
    <property type="entry name" value="Putative glutamate receptor ionotropic kainate 1"/>
    <property type="match status" value="1"/>
</dbReference>
<feature type="site" description="Crucial to convey clamshell closure to channel opening" evidence="16">
    <location>
        <position position="670"/>
    </location>
</feature>
<evidence type="ECO:0000256" key="10">
    <source>
        <dbReference type="ARBA" id="ARBA00023180"/>
    </source>
</evidence>
<feature type="binding site" evidence="15">
    <location>
        <position position="525"/>
    </location>
    <ligand>
        <name>L-glutamate</name>
        <dbReference type="ChEBI" id="CHEBI:29985"/>
    </ligand>
</feature>
<keyword evidence="13" id="KW-0407">Ion channel</keyword>
<feature type="site" description="Interaction with the cone snail toxin Con-ikot-ikot" evidence="16">
    <location>
        <position position="697"/>
    </location>
</feature>
<evidence type="ECO:0008006" key="23">
    <source>
        <dbReference type="Google" id="ProtNLM"/>
    </source>
</evidence>
<organism evidence="21 22">
    <name type="scientific">Magallana gigas</name>
    <name type="common">Pacific oyster</name>
    <name type="synonym">Crassostrea gigas</name>
    <dbReference type="NCBI Taxonomy" id="29159"/>
    <lineage>
        <taxon>Eukaryota</taxon>
        <taxon>Metazoa</taxon>
        <taxon>Spiralia</taxon>
        <taxon>Lophotrochozoa</taxon>
        <taxon>Mollusca</taxon>
        <taxon>Bivalvia</taxon>
        <taxon>Autobranchia</taxon>
        <taxon>Pteriomorphia</taxon>
        <taxon>Ostreida</taxon>
        <taxon>Ostreoidea</taxon>
        <taxon>Ostreidae</taxon>
        <taxon>Magallana</taxon>
    </lineage>
</organism>
<evidence type="ECO:0000256" key="18">
    <source>
        <dbReference type="SAM" id="Phobius"/>
    </source>
</evidence>
<dbReference type="SUPFAM" id="SSF53822">
    <property type="entry name" value="Periplasmic binding protein-like I"/>
    <property type="match status" value="1"/>
</dbReference>
<evidence type="ECO:0000256" key="6">
    <source>
        <dbReference type="ARBA" id="ARBA00023018"/>
    </source>
</evidence>
<feature type="binding site" evidence="15">
    <location>
        <position position="692"/>
    </location>
    <ligand>
        <name>L-glutamate</name>
        <dbReference type="ChEBI" id="CHEBI:29985"/>
    </ligand>
</feature>
<keyword evidence="3 18" id="KW-0812">Transmembrane</keyword>
<reference evidence="21" key="1">
    <citation type="submission" date="2022-08" db="UniProtKB">
        <authorList>
            <consortium name="EnsemblMetazoa"/>
        </authorList>
    </citation>
    <scope>IDENTIFICATION</scope>
    <source>
        <strain evidence="21">05x7-T-G4-1.051#20</strain>
    </source>
</reference>
<feature type="transmembrane region" description="Helical" evidence="18">
    <location>
        <begin position="640"/>
        <end position="661"/>
    </location>
</feature>
<dbReference type="Pfam" id="PF10613">
    <property type="entry name" value="Lig_chan-Glu_bd"/>
    <property type="match status" value="1"/>
</dbReference>
<evidence type="ECO:0000256" key="15">
    <source>
        <dbReference type="PIRSR" id="PIRSR601508-1"/>
    </source>
</evidence>
<evidence type="ECO:0000256" key="13">
    <source>
        <dbReference type="ARBA" id="ARBA00023303"/>
    </source>
</evidence>
<dbReference type="SMART" id="SM00079">
    <property type="entry name" value="PBPe"/>
    <property type="match status" value="1"/>
</dbReference>
<dbReference type="InterPro" id="IPR015683">
    <property type="entry name" value="Ionotropic_Glu_rcpt"/>
</dbReference>
<feature type="site" description="Interaction with the cone snail toxin Con-ikot-ikot" evidence="16">
    <location>
        <position position="785"/>
    </location>
</feature>
<dbReference type="EnsemblMetazoa" id="G17105.3">
    <property type="protein sequence ID" value="G17105.3:cds"/>
    <property type="gene ID" value="G17105"/>
</dbReference>
<dbReference type="CDD" id="cd06382">
    <property type="entry name" value="PBP1_iGluR_Kainate"/>
    <property type="match status" value="1"/>
</dbReference>
<dbReference type="EnsemblMetazoa" id="G17105.2">
    <property type="protein sequence ID" value="G17105.2:cds"/>
    <property type="gene ID" value="G17105"/>
</dbReference>
<feature type="binding site" evidence="15">
    <location>
        <position position="520"/>
    </location>
    <ligand>
        <name>L-glutamate</name>
        <dbReference type="ChEBI" id="CHEBI:29985"/>
    </ligand>
</feature>
<keyword evidence="5 18" id="KW-1133">Transmembrane helix</keyword>
<proteinExistence type="predicted"/>
<dbReference type="FunFam" id="3.40.190.10:FF:000060">
    <property type="entry name" value="Glutamate receptor ionotropic, kainate 1"/>
    <property type="match status" value="1"/>
</dbReference>
<evidence type="ECO:0000313" key="22">
    <source>
        <dbReference type="Proteomes" id="UP000005408"/>
    </source>
</evidence>
<keyword evidence="7" id="KW-0406">Ion transport</keyword>
<dbReference type="OrthoDB" id="5984008at2759"/>
<dbReference type="Pfam" id="PF00060">
    <property type="entry name" value="Lig_chan"/>
    <property type="match status" value="1"/>
</dbReference>
<protein>
    <recommendedName>
        <fullName evidence="23">Glutamate receptor, ionotropic kainate 2</fullName>
    </recommendedName>
</protein>
<sequence length="916" mass="103960">MALTSPREERRVPNIKMPWIIPLCLLCFTPVICGTSFQQFRVDGFFGDSNIGAINMFKWAMQQLNMENLKHPGTPNANYLTQSVTGDDPFEAGNHVCEAIKNGSRVIFGPFTRASANHVQSIGRSLQIPVLQAHWDPRDLITNSFSRDRIPAHVNLYPSYGNLSHGFREIIQQFGWKNLTVLYEDDDGLIRAQEILKLEPDIHVYLRKMEDHPEMLYRMFIDMKDKKEYRVVLDCKTSNIFSILQKALQCNALTEDFHYFLTNLDLHMVDLESFKYSGANITGVSLIDINSRVVAEVKSKIAESFSSNDAPYSPFYNGPQEITTELAFIYDSVRLLGEALNGTLASRKKLNFSQAVGCGRSPAWEDGRDFYDFIKSSTVFDGLTGKVQLGNFGERNMFKLNIYQLSNSNLKHIGFWEPPNSLTMQLIHRNKTRNPGLATYKVVVVLVEPYVIKKDGKYEGFCIDIMDALAQRLNFRYEVIESPNNVYGNCMEFNNGTVSCDGMVKMLVDQQVDMAITGFTITHSRAKYIDFTKPFMNLGITVLFRKPKPDPPQLMSFLAPLDNTVWAGIITVFLGISLVLLITARFTPYEWINPHPCDPTTEEVENQFTPLSSLWYVIAALMQQGCELAPVAVSTRTLAAVWWFFTLILISSYTANLAAFLTVENVVSPIESAEDLASQTEIKFGTTEGGSTMDFFKSSNNPTYLKMFDIMERANPPVWANIEEGERRVLQGDYAYLSESSSIEYRVERNCDLMQVGNWLDSKGYGIGLPKDSDLTDEVSREVIKLQEEQIIQSMYDKWWKQKKDVDCSGGKTQTTNPLTMQNVGGIFLVLMIGTFFGLIVALGEFLWIARQNARKYKSHWRSEICKEFRFEWKCGKSYKDSTENVLQSIPLTKSYVKANGGQDITYDTNTSDDVT</sequence>
<evidence type="ECO:0000256" key="1">
    <source>
        <dbReference type="ARBA" id="ARBA00022448"/>
    </source>
</evidence>
<feature type="disulfide bond" evidence="17">
    <location>
        <begin position="751"/>
        <end position="808"/>
    </location>
</feature>
<evidence type="ECO:0000259" key="19">
    <source>
        <dbReference type="SMART" id="SM00079"/>
    </source>
</evidence>
<comment type="subcellular location">
    <subcellularLocation>
        <location evidence="14">Postsynaptic cell membrane</location>
        <topology evidence="14">Multi-pass membrane protein</topology>
    </subcellularLocation>
</comment>
<evidence type="ECO:0000259" key="20">
    <source>
        <dbReference type="SMART" id="SM00918"/>
    </source>
</evidence>
<evidence type="ECO:0000256" key="9">
    <source>
        <dbReference type="ARBA" id="ARBA00023170"/>
    </source>
</evidence>
<keyword evidence="10" id="KW-0325">Glycoprotein</keyword>
<dbReference type="InterPro" id="IPR019594">
    <property type="entry name" value="Glu/Gly-bd"/>
</dbReference>
<keyword evidence="1" id="KW-0813">Transport</keyword>
<feature type="binding site" evidence="15">
    <location>
        <position position="691"/>
    </location>
    <ligand>
        <name>L-glutamate</name>
        <dbReference type="ChEBI" id="CHEBI:29985"/>
    </ligand>
</feature>
<evidence type="ECO:0000256" key="4">
    <source>
        <dbReference type="ARBA" id="ARBA00022729"/>
    </source>
</evidence>
<evidence type="ECO:0000256" key="7">
    <source>
        <dbReference type="ARBA" id="ARBA00023065"/>
    </source>
</evidence>